<dbReference type="InterPro" id="IPR003593">
    <property type="entry name" value="AAA+_ATPase"/>
</dbReference>
<proteinExistence type="inferred from homology"/>
<dbReference type="Gene3D" id="3.40.50.300">
    <property type="entry name" value="P-loop containing nucleotide triphosphate hydrolases"/>
    <property type="match status" value="1"/>
</dbReference>
<evidence type="ECO:0000313" key="4">
    <source>
        <dbReference type="Proteomes" id="UP001160301"/>
    </source>
</evidence>
<evidence type="ECO:0000256" key="1">
    <source>
        <dbReference type="ARBA" id="ARBA00006354"/>
    </source>
</evidence>
<dbReference type="SUPFAM" id="SSF54211">
    <property type="entry name" value="Ribosomal protein S5 domain 2-like"/>
    <property type="match status" value="1"/>
</dbReference>
<dbReference type="InterPro" id="IPR000523">
    <property type="entry name" value="Mg_chelatse_chII-like_cat_dom"/>
</dbReference>
<evidence type="ECO:0000313" key="3">
    <source>
        <dbReference type="EMBL" id="MDI1437405.1"/>
    </source>
</evidence>
<dbReference type="SMART" id="SM00382">
    <property type="entry name" value="AAA"/>
    <property type="match status" value="1"/>
</dbReference>
<dbReference type="Proteomes" id="UP001160301">
    <property type="component" value="Unassembled WGS sequence"/>
</dbReference>
<gene>
    <name evidence="3" type="ORF">QHF89_48300</name>
</gene>
<dbReference type="Gene3D" id="3.30.230.10">
    <property type="match status" value="1"/>
</dbReference>
<dbReference type="InterPro" id="IPR004482">
    <property type="entry name" value="Mg_chelat-rel"/>
</dbReference>
<dbReference type="InterPro" id="IPR020568">
    <property type="entry name" value="Ribosomal_Su5_D2-typ_SF"/>
</dbReference>
<organism evidence="3 4">
    <name type="scientific">Polyangium sorediatum</name>
    <dbReference type="NCBI Taxonomy" id="889274"/>
    <lineage>
        <taxon>Bacteria</taxon>
        <taxon>Pseudomonadati</taxon>
        <taxon>Myxococcota</taxon>
        <taxon>Polyangia</taxon>
        <taxon>Polyangiales</taxon>
        <taxon>Polyangiaceae</taxon>
        <taxon>Polyangium</taxon>
    </lineage>
</organism>
<feature type="domain" description="AAA+ ATPase" evidence="2">
    <location>
        <begin position="212"/>
        <end position="395"/>
    </location>
</feature>
<dbReference type="Pfam" id="PF13541">
    <property type="entry name" value="ChlI"/>
    <property type="match status" value="1"/>
</dbReference>
<evidence type="ECO:0000259" key="2">
    <source>
        <dbReference type="SMART" id="SM00382"/>
    </source>
</evidence>
<comment type="caution">
    <text evidence="3">The sequence shown here is derived from an EMBL/GenBank/DDBJ whole genome shotgun (WGS) entry which is preliminary data.</text>
</comment>
<dbReference type="Pfam" id="PF01078">
    <property type="entry name" value="Mg_chelatase"/>
    <property type="match status" value="1"/>
</dbReference>
<name>A0ABT6PBA1_9BACT</name>
<dbReference type="NCBIfam" id="TIGR00368">
    <property type="entry name" value="YifB family Mg chelatase-like AAA ATPase"/>
    <property type="match status" value="1"/>
</dbReference>
<accession>A0ABT6PBA1</accession>
<sequence length="524" mass="54609">MQATALTFLLVGLDAFPVRVEVDSGRGPASFQLVGLAEASVRESRVRVRAALSQIGVALDEHVITVNLAPADLRKSGGAFDLAIAMAVLGALGKVPGEALRGLAFLGELSLTGAIRPVRGVLPALRGAAARGLGRAVVPRHNGAEAASVPGIDVLVADHLGDVVSALAGGGDLPSAGPRPSLATNHAEAAVDLAEVRGQHVARRALEIAAAGGHNLLMMGPPGAGKTMLARRLPTVLPPLSYDEALEVTAIHSVAGLLPSDRGLSQARPFRAPHHTVSPAGLVGGGEPIRPGEVSLAHHGCLFLDELLEFKRSALEVLRQPLEDGLVTICRAQSRVTFPARPLVIAAVNPCPCGFFGDEKRRCACSSERVRAYRARLSGPLLDRLDLQVPLPPVDVSHLGGKERGEASGEVRRRVITARAIQAARREAGETSVLSNADLGPRDVERVAAPDAAGRTILGQAVERLGLSARAYGKVLRVARTIADLDGGTPVRASHVAEAIQARLLDRDGVAAVGRQAIRKNDFS</sequence>
<dbReference type="PANTHER" id="PTHR32039">
    <property type="entry name" value="MAGNESIUM-CHELATASE SUBUNIT CHLI"/>
    <property type="match status" value="1"/>
</dbReference>
<dbReference type="EMBL" id="JARZHI010000124">
    <property type="protein sequence ID" value="MDI1437405.1"/>
    <property type="molecule type" value="Genomic_DNA"/>
</dbReference>
<dbReference type="InterPro" id="IPR027417">
    <property type="entry name" value="P-loop_NTPase"/>
</dbReference>
<keyword evidence="4" id="KW-1185">Reference proteome</keyword>
<dbReference type="Pfam" id="PF13335">
    <property type="entry name" value="Mg_chelatase_C"/>
    <property type="match status" value="1"/>
</dbReference>
<dbReference type="RefSeq" id="WP_136972907.1">
    <property type="nucleotide sequence ID" value="NZ_JARZHI010000124.1"/>
</dbReference>
<dbReference type="PANTHER" id="PTHR32039:SF7">
    <property type="entry name" value="COMPETENCE PROTEIN COMM"/>
    <property type="match status" value="1"/>
</dbReference>
<dbReference type="SUPFAM" id="SSF52540">
    <property type="entry name" value="P-loop containing nucleoside triphosphate hydrolases"/>
    <property type="match status" value="1"/>
</dbReference>
<protein>
    <submittedName>
        <fullName evidence="3">YifB family Mg chelatase-like AAA ATPase</fullName>
    </submittedName>
</protein>
<dbReference type="InterPro" id="IPR045006">
    <property type="entry name" value="CHLI-like"/>
</dbReference>
<dbReference type="InterPro" id="IPR014721">
    <property type="entry name" value="Ribsml_uS5_D2-typ_fold_subgr"/>
</dbReference>
<reference evidence="3 4" key="1">
    <citation type="submission" date="2023-04" db="EMBL/GenBank/DDBJ databases">
        <title>The genome sequence of Polyangium sorediatum DSM14670.</title>
        <authorList>
            <person name="Zhang X."/>
        </authorList>
    </citation>
    <scope>NUCLEOTIDE SEQUENCE [LARGE SCALE GENOMIC DNA]</scope>
    <source>
        <strain evidence="3 4">DSM 14670</strain>
    </source>
</reference>
<comment type="similarity">
    <text evidence="1">Belongs to the Mg-chelatase subunits D/I family. ComM subfamily.</text>
</comment>
<dbReference type="InterPro" id="IPR025158">
    <property type="entry name" value="Mg_chelat-rel_C"/>
</dbReference>